<feature type="signal peptide" evidence="4">
    <location>
        <begin position="1"/>
        <end position="21"/>
    </location>
</feature>
<keyword evidence="6" id="KW-1185">Reference proteome</keyword>
<keyword evidence="2" id="KW-0328">Glycosyltransferase</keyword>
<dbReference type="PANTHER" id="PTHR48043:SF114">
    <property type="entry name" value="IP04436P-RELATED"/>
    <property type="match status" value="1"/>
</dbReference>
<dbReference type="Pfam" id="PF00201">
    <property type="entry name" value="UDPGT"/>
    <property type="match status" value="1"/>
</dbReference>
<organism evidence="5 6">
    <name type="scientific">Rhamnusium bicolor</name>
    <dbReference type="NCBI Taxonomy" id="1586634"/>
    <lineage>
        <taxon>Eukaryota</taxon>
        <taxon>Metazoa</taxon>
        <taxon>Ecdysozoa</taxon>
        <taxon>Arthropoda</taxon>
        <taxon>Hexapoda</taxon>
        <taxon>Insecta</taxon>
        <taxon>Pterygota</taxon>
        <taxon>Neoptera</taxon>
        <taxon>Endopterygota</taxon>
        <taxon>Coleoptera</taxon>
        <taxon>Polyphaga</taxon>
        <taxon>Cucujiformia</taxon>
        <taxon>Chrysomeloidea</taxon>
        <taxon>Cerambycidae</taxon>
        <taxon>Lepturinae</taxon>
        <taxon>Rhagiini</taxon>
        <taxon>Rhamnusium</taxon>
    </lineage>
</organism>
<gene>
    <name evidence="5" type="ORF">NQ314_000005</name>
</gene>
<dbReference type="InterPro" id="IPR050271">
    <property type="entry name" value="UDP-glycosyltransferase"/>
</dbReference>
<keyword evidence="4" id="KW-0732">Signal</keyword>
<dbReference type="SUPFAM" id="SSF53756">
    <property type="entry name" value="UDP-Glycosyltransferase/glycogen phosphorylase"/>
    <property type="match status" value="1"/>
</dbReference>
<evidence type="ECO:0000256" key="2">
    <source>
        <dbReference type="ARBA" id="ARBA00022676"/>
    </source>
</evidence>
<evidence type="ECO:0000256" key="1">
    <source>
        <dbReference type="ARBA" id="ARBA00009995"/>
    </source>
</evidence>
<protein>
    <submittedName>
        <fullName evidence="5">Uncharacterized protein</fullName>
    </submittedName>
</protein>
<dbReference type="PANTHER" id="PTHR48043">
    <property type="entry name" value="EG:EG0003.4 PROTEIN-RELATED"/>
    <property type="match status" value="1"/>
</dbReference>
<name>A0AAV8ZX16_9CUCU</name>
<keyword evidence="3" id="KW-0808">Transferase</keyword>
<evidence type="ECO:0000256" key="4">
    <source>
        <dbReference type="SAM" id="SignalP"/>
    </source>
</evidence>
<dbReference type="GO" id="GO:0008194">
    <property type="term" value="F:UDP-glycosyltransferase activity"/>
    <property type="evidence" value="ECO:0007669"/>
    <property type="project" value="InterPro"/>
</dbReference>
<comment type="caution">
    <text evidence="5">The sequence shown here is derived from an EMBL/GenBank/DDBJ whole genome shotgun (WGS) entry which is preliminary data.</text>
</comment>
<proteinExistence type="inferred from homology"/>
<sequence>MRTFKLLILILTVIYVRKSNSYNILGVFPHLGKSHVDVFLPLMKSLAQKGHSVTVISHFPLSKPVPNYKDIDLGGSSQVLLDIIDIKPTNRFDKINNILPLSYMANISCEIGLSSKAVQNFMKTKEEFDLMIIEFFNSDCFLSLYYKIKAPIVGITSSTLMPWSSERFANPTHTAYIPNNCMDYSDKMTFLERLENTVVTLYHQYHYEYYTLSRDEQIARKFLGRKASQITSFIKNSGILLTNTHFSLNLPRPLVPNVVEVGGIHIGGIRPLPKVRKYSYIICLDSSDCFVNKARKPFNDKGYLLKLFSVL</sequence>
<reference evidence="5" key="1">
    <citation type="journal article" date="2023" name="Insect Mol. Biol.">
        <title>Genome sequencing provides insights into the evolution of gene families encoding plant cell wall-degrading enzymes in longhorned beetles.</title>
        <authorList>
            <person name="Shin N.R."/>
            <person name="Okamura Y."/>
            <person name="Kirsch R."/>
            <person name="Pauchet Y."/>
        </authorList>
    </citation>
    <scope>NUCLEOTIDE SEQUENCE</scope>
    <source>
        <strain evidence="5">RBIC_L_NR</strain>
    </source>
</reference>
<feature type="chain" id="PRO_5043563898" evidence="4">
    <location>
        <begin position="22"/>
        <end position="311"/>
    </location>
</feature>
<evidence type="ECO:0000256" key="3">
    <source>
        <dbReference type="ARBA" id="ARBA00022679"/>
    </source>
</evidence>
<dbReference type="AlphaFoldDB" id="A0AAV8ZX16"/>
<dbReference type="InterPro" id="IPR002213">
    <property type="entry name" value="UDP_glucos_trans"/>
</dbReference>
<accession>A0AAV8ZX16</accession>
<dbReference type="EMBL" id="JANEYF010000004">
    <property type="protein sequence ID" value="KAJ8972841.1"/>
    <property type="molecule type" value="Genomic_DNA"/>
</dbReference>
<dbReference type="FunFam" id="3.40.50.2000:FF:000144">
    <property type="entry name" value="UDP-glucuronosyltransferase"/>
    <property type="match status" value="1"/>
</dbReference>
<dbReference type="Proteomes" id="UP001162156">
    <property type="component" value="Unassembled WGS sequence"/>
</dbReference>
<evidence type="ECO:0000313" key="5">
    <source>
        <dbReference type="EMBL" id="KAJ8972841.1"/>
    </source>
</evidence>
<comment type="similarity">
    <text evidence="1">Belongs to the UDP-glycosyltransferase family.</text>
</comment>
<evidence type="ECO:0000313" key="6">
    <source>
        <dbReference type="Proteomes" id="UP001162156"/>
    </source>
</evidence>